<feature type="transmembrane region" description="Helical" evidence="3">
    <location>
        <begin position="1446"/>
        <end position="1467"/>
    </location>
</feature>
<dbReference type="SUPFAM" id="SSF56219">
    <property type="entry name" value="DNase I-like"/>
    <property type="match status" value="1"/>
</dbReference>
<keyword evidence="3" id="KW-1133">Transmembrane helix</keyword>
<feature type="region of interest" description="Disordered" evidence="2">
    <location>
        <begin position="193"/>
        <end position="264"/>
    </location>
</feature>
<evidence type="ECO:0000313" key="4">
    <source>
        <dbReference type="EMBL" id="CAK0837551.1"/>
    </source>
</evidence>
<dbReference type="EMBL" id="CAUYUJ010014160">
    <property type="protein sequence ID" value="CAK0837551.1"/>
    <property type="molecule type" value="Genomic_DNA"/>
</dbReference>
<feature type="region of interest" description="Disordered" evidence="2">
    <location>
        <begin position="1577"/>
        <end position="1601"/>
    </location>
</feature>
<keyword evidence="5" id="KW-1185">Reference proteome</keyword>
<proteinExistence type="predicted"/>
<evidence type="ECO:0000313" key="5">
    <source>
        <dbReference type="Proteomes" id="UP001189429"/>
    </source>
</evidence>
<keyword evidence="1" id="KW-0175">Coiled coil</keyword>
<evidence type="ECO:0000256" key="2">
    <source>
        <dbReference type="SAM" id="MobiDB-lite"/>
    </source>
</evidence>
<feature type="region of interest" description="Disordered" evidence="2">
    <location>
        <begin position="1347"/>
        <end position="1366"/>
    </location>
</feature>
<name>A0ABN9SY82_9DINO</name>
<feature type="region of interest" description="Disordered" evidence="2">
    <location>
        <begin position="82"/>
        <end position="108"/>
    </location>
</feature>
<feature type="compositionally biased region" description="Low complexity" evidence="2">
    <location>
        <begin position="1577"/>
        <end position="1597"/>
    </location>
</feature>
<feature type="transmembrane region" description="Helical" evidence="3">
    <location>
        <begin position="1524"/>
        <end position="1542"/>
    </location>
</feature>
<feature type="compositionally biased region" description="Pro residues" evidence="2">
    <location>
        <begin position="224"/>
        <end position="247"/>
    </location>
</feature>
<accession>A0ABN9SY82</accession>
<feature type="region of interest" description="Disordered" evidence="2">
    <location>
        <begin position="567"/>
        <end position="587"/>
    </location>
</feature>
<feature type="compositionally biased region" description="Basic and acidic residues" evidence="2">
    <location>
        <begin position="87"/>
        <end position="99"/>
    </location>
</feature>
<dbReference type="Gene3D" id="3.60.10.10">
    <property type="entry name" value="Endonuclease/exonuclease/phosphatase"/>
    <property type="match status" value="1"/>
</dbReference>
<dbReference type="Proteomes" id="UP001189429">
    <property type="component" value="Unassembled WGS sequence"/>
</dbReference>
<sequence length="1628" mass="181211">MGEKPAQQYAWCSCGEWTYNWRIEELGGKCLFCKKQLEPFKPKKKHPKSDGGGTPPWREPSAISLRDFLPEELRATPAAQALQAEIGKAEQEKQQKATKDPSAAKQAMLRADRIAEQEEQRLLKSRRPEPKDSAAVFFEVDSALFENIDEYGDSVQESLRQWQAEVARHQQELQEGQERFEELLKSIKAAVEEPANKKRRTPEGAVHGAAPAARVDTPAKQAPPAAPAPPIVPPPVKAPPAKVPACPPAKGGGTAAPAAPSAAERTANLLTEEQATAAREAISQKAKEAAAAAKQTGKPATLTAAKEGLRQVTLFFGNVTQWGPKASRYIHKIRNHYKVVALAGTHVEKARIPLERETLRKDGWKLAATPAVKKHEGYSAGEWILARNFVATTTMDKLRMDMMAMGHKDPFRGFVTIIWHLQSGSLVVVSTYLSPGMGVQRRNADTLKALSAFLFKIRDPWIVLGDWNMSPAAFTNTKWPSKMQGHIVTAGNVDFTCDQGTNGGMHDYALVKDGYQDFVNIQAVLTVPWRPHSGLEITMAGSSSKWWHRSMELVPALPAYFKPKLQAQADSKRSKQKRKQTQRRAEALPEQLQDAFNEMIHEQDGQEPTQPQFHIPEDNWTVGLAQADALLTDGLDFAPHPIPVTQALARDEEGQHQIDWHYARWATALEETILSVEPAPQRHCTGRRNGFQLQWEVSKSTPGRVHVEDKPAELWGVMSTLVSRLRKLVAKGLDPVQQEDIIRRLKEIGAGILKGTPLQYFGKNSDTDREEWAEMYCRLCNVDQSQIQAEYFAVMAMKKASDAPPPDRSDLDPGILKLISRTPPFQCWPAVKIVKVGVVLASLWAHLGRPLMMMKTCLASVRERCVKANAVGSEPDLRHKYIDGSSGMTRRCALDEANAVGSEPDLRHKDIDDSSGMVCRTNMDDEDDVFAQPEHEEEIGPPPDLEPAEVPFEVGPAQLAQATLSLDFLDKVNDRTESLERRAQARAFAKGQHSFMKWIRETWAKKPGILHRHVKGPQADTTEVEGMADPALIMNSRHKYWQKVWTDKVDTMEDIVYEIGQTLRVAKKQPTNVWQQLVGVMVESFAFVVSDPKFAESAVHSGAREFYHRRELDKYERKQDMENWGLTLTVVSGGQWTRERQRAQGYATEPLCRRCGREPETLLHRARWTRAFRSLEGITKESLNKIALAASKAAKQAQRAVARQRLHGFQDWVCQHAVNGMGVLRRHVKDPMAQVSEIRYAEGTTFDGASLMEAKRATWDTLWTPTDFCGSAVVAVLHQARELARHEELQLLTLVLCCALRLALAAGPAESAGRQARGGDQVTHTAAQAMPVLERQVSALEARVRHLRRQRRQRPPPRPLGEGAVVGSDARGGGEWLQEGDTQAALAAAEADAGDPAVLAVAEALSEENKLLRRENMLYRRQESERMSLLETETEWNPNYSKLDGISFLLLCAAMAAPCCYCACLVIKHEGVYSLGNVCCWCCDSMCNRSASFWWLLAQYLFIAALAGRVLFRMGAADNLRSYVGYGFIAYIVVGTEAGLLLKQSHRARAFAKQCRRPCHEARSARCLRRRRACSAASRGCPHGRSSSGSPRQGRSQACPGSSQAGYYAGYRLHLRVRDARHTSKGHS</sequence>
<protein>
    <submittedName>
        <fullName evidence="4">Uncharacterized protein</fullName>
    </submittedName>
</protein>
<organism evidence="4 5">
    <name type="scientific">Prorocentrum cordatum</name>
    <dbReference type="NCBI Taxonomy" id="2364126"/>
    <lineage>
        <taxon>Eukaryota</taxon>
        <taxon>Sar</taxon>
        <taxon>Alveolata</taxon>
        <taxon>Dinophyceae</taxon>
        <taxon>Prorocentrales</taxon>
        <taxon>Prorocentraceae</taxon>
        <taxon>Prorocentrum</taxon>
    </lineage>
</organism>
<gene>
    <name evidence="4" type="ORF">PCOR1329_LOCUS33707</name>
</gene>
<dbReference type="InterPro" id="IPR036691">
    <property type="entry name" value="Endo/exonu/phosph_ase_sf"/>
</dbReference>
<evidence type="ECO:0000256" key="1">
    <source>
        <dbReference type="SAM" id="Coils"/>
    </source>
</evidence>
<feature type="transmembrane region" description="Helical" evidence="3">
    <location>
        <begin position="1493"/>
        <end position="1512"/>
    </location>
</feature>
<keyword evidence="3" id="KW-0472">Membrane</keyword>
<comment type="caution">
    <text evidence="4">The sequence shown here is derived from an EMBL/GenBank/DDBJ whole genome shotgun (WGS) entry which is preliminary data.</text>
</comment>
<reference evidence="4" key="1">
    <citation type="submission" date="2023-10" db="EMBL/GenBank/DDBJ databases">
        <authorList>
            <person name="Chen Y."/>
            <person name="Shah S."/>
            <person name="Dougan E. K."/>
            <person name="Thang M."/>
            <person name="Chan C."/>
        </authorList>
    </citation>
    <scope>NUCLEOTIDE SEQUENCE [LARGE SCALE GENOMIC DNA]</scope>
</reference>
<evidence type="ECO:0000256" key="3">
    <source>
        <dbReference type="SAM" id="Phobius"/>
    </source>
</evidence>
<feature type="region of interest" description="Disordered" evidence="2">
    <location>
        <begin position="41"/>
        <end position="70"/>
    </location>
</feature>
<feature type="coiled-coil region" evidence="1">
    <location>
        <begin position="152"/>
        <end position="193"/>
    </location>
</feature>
<keyword evidence="3" id="KW-0812">Transmembrane</keyword>